<dbReference type="PANTHER" id="PTHR11757">
    <property type="entry name" value="PROTEASE FAMILY S9A OLIGOPEPTIDASE"/>
    <property type="match status" value="1"/>
</dbReference>
<dbReference type="Pfam" id="PF02897">
    <property type="entry name" value="Peptidase_S9_N"/>
    <property type="match status" value="1"/>
</dbReference>
<evidence type="ECO:0000256" key="3">
    <source>
        <dbReference type="ARBA" id="ARBA00022801"/>
    </source>
</evidence>
<keyword evidence="4" id="KW-0720">Serine protease</keyword>
<dbReference type="InterPro" id="IPR023302">
    <property type="entry name" value="Pept_S9A_N"/>
</dbReference>
<evidence type="ECO:0000259" key="6">
    <source>
        <dbReference type="Pfam" id="PF02897"/>
    </source>
</evidence>
<dbReference type="SUPFAM" id="SSF50993">
    <property type="entry name" value="Peptidase/esterase 'gauge' domain"/>
    <property type="match status" value="1"/>
</dbReference>
<dbReference type="Proteomes" id="UP001597068">
    <property type="component" value="Unassembled WGS sequence"/>
</dbReference>
<evidence type="ECO:0000256" key="2">
    <source>
        <dbReference type="ARBA" id="ARBA00022670"/>
    </source>
</evidence>
<gene>
    <name evidence="7" type="ORF">ACFQ04_10495</name>
</gene>
<dbReference type="InterPro" id="IPR029058">
    <property type="entry name" value="AB_hydrolase_fold"/>
</dbReference>
<reference evidence="8" key="1">
    <citation type="journal article" date="2019" name="Int. J. Syst. Evol. Microbiol.">
        <title>The Global Catalogue of Microorganisms (GCM) 10K type strain sequencing project: providing services to taxonomists for standard genome sequencing and annotation.</title>
        <authorList>
            <consortium name="The Broad Institute Genomics Platform"/>
            <consortium name="The Broad Institute Genome Sequencing Center for Infectious Disease"/>
            <person name="Wu L."/>
            <person name="Ma J."/>
        </authorList>
    </citation>
    <scope>NUCLEOTIDE SEQUENCE [LARGE SCALE GENOMIC DNA]</scope>
    <source>
        <strain evidence="8">CCUG 50873</strain>
    </source>
</reference>
<feature type="domain" description="Peptidase S9A N-terminal" evidence="6">
    <location>
        <begin position="9"/>
        <end position="424"/>
    </location>
</feature>
<dbReference type="EMBL" id="JBHTIL010000001">
    <property type="protein sequence ID" value="MFD0926164.1"/>
    <property type="molecule type" value="Genomic_DNA"/>
</dbReference>
<sequence length="701" mass="77592">MTARPEVPTAKKVPTTREHHGDVVVDEYEWLRVKDDPEVIAYLEAQNALTEADTAELADLRAAIVGEIKSRTKETDMSVPVRRGRFWYYSRTAEGKQYGVSCRCPIRADDDWNPPTVGDDPLDGEMVLLDSNLEAEGTEFFSLGAFSVSDDGGLLAYAVDTVGDERYTLRIKDLATGELLPDTVENTAPGATWSADGRHVFYLTVDDAWRPDTVWRHDIGAGSDDVRVFHEPDERYWVGMGTTRSDRYLMIVLGSKITSEAYVLDSSDPTGEFTVVWPRRDGVEYDVEHAVIGGEDRFLITHNENAENFEIVSAPVDDPTSTRVVVAHDTERRIEGVDAFAERLVLSYRRGATPRIAVADLRGVGADDEIAFAEVEFEQELASTGLASNPEWAAPRLRIGYTSFIEPSEVLDLDLTTGERILLRRQPVLGGYDPADYEQRREWVTARDGTRVPLSVIARRGVQRPAPTLLYGYGSYEASMDPSFSIARLSLLDRGVVFVVAHIRGGGEMGRHWYDDGKTLTKQNTFFDFVDAAQHLVDTGATTPSQLVGEGGSAGGLLIGAVANIAPELFSGILAVVPFVDPLTSILDPSLPLTVIEWDEWGNPLEDPEVYAYMKSYSPYENVEAKPYPAILALTSLNDTRVMYTEAAKWVARLQAHTTSDAPILLKTEMSAGHGGVSGRYQQWEEVAFEHAWVLRQTKAL</sequence>
<evidence type="ECO:0000313" key="7">
    <source>
        <dbReference type="EMBL" id="MFD0926164.1"/>
    </source>
</evidence>
<evidence type="ECO:0000313" key="8">
    <source>
        <dbReference type="Proteomes" id="UP001597068"/>
    </source>
</evidence>
<feature type="domain" description="Peptidase S9 prolyl oligopeptidase catalytic" evidence="5">
    <location>
        <begin position="482"/>
        <end position="699"/>
    </location>
</feature>
<organism evidence="7 8">
    <name type="scientific">Williamsia deligens</name>
    <dbReference type="NCBI Taxonomy" id="321325"/>
    <lineage>
        <taxon>Bacteria</taxon>
        <taxon>Bacillati</taxon>
        <taxon>Actinomycetota</taxon>
        <taxon>Actinomycetes</taxon>
        <taxon>Mycobacteriales</taxon>
        <taxon>Nocardiaceae</taxon>
        <taxon>Williamsia</taxon>
    </lineage>
</organism>
<dbReference type="PRINTS" id="PR00862">
    <property type="entry name" value="PROLIGOPTASE"/>
</dbReference>
<keyword evidence="2" id="KW-0645">Protease</keyword>
<comment type="similarity">
    <text evidence="1">Belongs to the peptidase S9A family.</text>
</comment>
<keyword evidence="8" id="KW-1185">Reference proteome</keyword>
<evidence type="ECO:0000256" key="4">
    <source>
        <dbReference type="ARBA" id="ARBA00022825"/>
    </source>
</evidence>
<proteinExistence type="inferred from homology"/>
<protein>
    <submittedName>
        <fullName evidence="7">S9 family peptidase</fullName>
    </submittedName>
</protein>
<dbReference type="InterPro" id="IPR051543">
    <property type="entry name" value="Serine_Peptidase_S9A"/>
</dbReference>
<dbReference type="PANTHER" id="PTHR11757:SF19">
    <property type="entry name" value="PROLYL ENDOPEPTIDASE-LIKE"/>
    <property type="match status" value="1"/>
</dbReference>
<dbReference type="Gene3D" id="2.130.10.120">
    <property type="entry name" value="Prolyl oligopeptidase, N-terminal domain"/>
    <property type="match status" value="1"/>
</dbReference>
<dbReference type="Pfam" id="PF00326">
    <property type="entry name" value="Peptidase_S9"/>
    <property type="match status" value="1"/>
</dbReference>
<dbReference type="RefSeq" id="WP_253645943.1">
    <property type="nucleotide sequence ID" value="NZ_BAAAMO010000002.1"/>
</dbReference>
<dbReference type="SUPFAM" id="SSF53474">
    <property type="entry name" value="alpha/beta-Hydrolases"/>
    <property type="match status" value="1"/>
</dbReference>
<comment type="caution">
    <text evidence="7">The sequence shown here is derived from an EMBL/GenBank/DDBJ whole genome shotgun (WGS) entry which is preliminary data.</text>
</comment>
<keyword evidence="3" id="KW-0378">Hydrolase</keyword>
<name>A0ABW3G7D3_9NOCA</name>
<dbReference type="InterPro" id="IPR002470">
    <property type="entry name" value="Peptidase_S9A"/>
</dbReference>
<accession>A0ABW3G7D3</accession>
<dbReference type="Gene3D" id="3.40.50.1820">
    <property type="entry name" value="alpha/beta hydrolase"/>
    <property type="match status" value="1"/>
</dbReference>
<evidence type="ECO:0000256" key="1">
    <source>
        <dbReference type="ARBA" id="ARBA00005228"/>
    </source>
</evidence>
<evidence type="ECO:0000259" key="5">
    <source>
        <dbReference type="Pfam" id="PF00326"/>
    </source>
</evidence>
<dbReference type="InterPro" id="IPR001375">
    <property type="entry name" value="Peptidase_S9_cat"/>
</dbReference>
<dbReference type="PROSITE" id="PS00708">
    <property type="entry name" value="PRO_ENDOPEP_SER"/>
    <property type="match status" value="1"/>
</dbReference>
<dbReference type="InterPro" id="IPR002471">
    <property type="entry name" value="Pept_S9_AS"/>
</dbReference>